<feature type="compositionally biased region" description="Basic and acidic residues" evidence="9">
    <location>
        <begin position="526"/>
        <end position="535"/>
    </location>
</feature>
<name>A0A7J8FX50_MOLMO</name>
<dbReference type="SMART" id="SM00060">
    <property type="entry name" value="FN3"/>
    <property type="match status" value="3"/>
</dbReference>
<dbReference type="PANTHER" id="PTHR23037:SF22">
    <property type="entry name" value="CYTOKINE RECEPTOR COMMON SUBUNIT BETA"/>
    <property type="match status" value="1"/>
</dbReference>
<keyword evidence="3 11" id="KW-0732">Signal</keyword>
<proteinExistence type="predicted"/>
<sequence length="883" mass="95843">MEQTGWLLPLVLLALSQEPAGAGAEGTIPLQTLSCYNDYTSRIICRWADTRGAQQFINVTLYHRLNSNTPQPVSCELSEDMPWSNCTSSCVPRKCVIPYNQFILADYDYFSFQPDRPLGTQLTVILTQHVQPPAPRDLNVSAAGDRFLLTWSVALGGSQSQWLSNLEFEVAYRRLEDSWEDASTLYSTSPQADLGPGHLVPSSTYVARVRTRLGQGSALSGRPSQWSPEVRWDSQPGDEAQPQNLQCFFDGGTVLSCSWEVRSEVTDSVSFTLFYKSSPDAGEKECSPVLKEETRGHNLRHRCQVPVVDPQNHRQYLVSVRPKKKEKFIKSSENIQMAPPTLNVTKGRDGYVLRWQIEKMAYEHIQHTFEVQYKKDAASWEEGKTESLRDTHLLLMPPLEPSSRYRARVRVKHHSGYGGPWSDWSKESSWDTEWMLPTWGLALVLVFTTLVLLLALRFCGVYGYRLNQKWKEKIPSPSKSRLFQSTAALASRSPSGRAPWSSRPPGPEGVSPIDSVYSEVSPLTIEDPKKAHDSPSEPVTTPDASDLTTELPTSPLPCLSDPSGTLERQASSYDFNGPYLGPPHSLSLPDLVGQEVLPPLGVSHTPLPPASLEYLCLPEGEQVQLVPLAQVLAQGQASGAEKRPCPDAEGRPSPGSGAGPVPPAPGLTVGGQSTKDSSEALSAVSGGPEDSIMASGYVSTADLALALCTEAPSASRAPPLGIPSAQNHSLCLGPARGPPEAPAPGKSVFDSYVELPPTMGQSPTAPLGSPAPPVANGHILSPRESRVDVAPASPHPEGLLVLQQVGDYCFLPGVGSGPLSPQSKPSSPGPCPEIKDLDQEFQAKKPSCQAIPQVPAIQLFKALKQQDYLSLPPWELSRPGEVC</sequence>
<dbReference type="AlphaFoldDB" id="A0A7J8FX50"/>
<evidence type="ECO:0000256" key="7">
    <source>
        <dbReference type="ARBA" id="ARBA00023170"/>
    </source>
</evidence>
<dbReference type="InterPro" id="IPR036116">
    <property type="entry name" value="FN3_sf"/>
</dbReference>
<dbReference type="Pfam" id="PF25788">
    <property type="entry name" value="Ig_Rha78A_N"/>
    <property type="match status" value="1"/>
</dbReference>
<accession>A0A7J8FX50</accession>
<dbReference type="Gene3D" id="2.60.40.10">
    <property type="entry name" value="Immunoglobulins"/>
    <property type="match status" value="4"/>
</dbReference>
<evidence type="ECO:0000256" key="8">
    <source>
        <dbReference type="ARBA" id="ARBA00023180"/>
    </source>
</evidence>
<dbReference type="InterPro" id="IPR048668">
    <property type="entry name" value="IL3RB_N"/>
</dbReference>
<keyword evidence="14" id="KW-1185">Reference proteome</keyword>
<dbReference type="FunCoup" id="A0A7J8FX50">
    <property type="interactions" value="484"/>
</dbReference>
<evidence type="ECO:0000256" key="5">
    <source>
        <dbReference type="ARBA" id="ARBA00023136"/>
    </source>
</evidence>
<keyword evidence="2 10" id="KW-0812">Transmembrane</keyword>
<feature type="region of interest" description="Disordered" evidence="9">
    <location>
        <begin position="526"/>
        <end position="578"/>
    </location>
</feature>
<evidence type="ECO:0000256" key="4">
    <source>
        <dbReference type="ARBA" id="ARBA00022989"/>
    </source>
</evidence>
<organism evidence="13 14">
    <name type="scientific">Molossus molossus</name>
    <name type="common">Pallas' mastiff bat</name>
    <name type="synonym">Vespertilio molossus</name>
    <dbReference type="NCBI Taxonomy" id="27622"/>
    <lineage>
        <taxon>Eukaryota</taxon>
        <taxon>Metazoa</taxon>
        <taxon>Chordata</taxon>
        <taxon>Craniata</taxon>
        <taxon>Vertebrata</taxon>
        <taxon>Euteleostomi</taxon>
        <taxon>Mammalia</taxon>
        <taxon>Eutheria</taxon>
        <taxon>Laurasiatheria</taxon>
        <taxon>Chiroptera</taxon>
        <taxon>Yangochiroptera</taxon>
        <taxon>Molossidae</taxon>
        <taxon>Molossus</taxon>
    </lineage>
</organism>
<dbReference type="CDD" id="cd00063">
    <property type="entry name" value="FN3"/>
    <property type="match status" value="2"/>
</dbReference>
<feature type="compositionally biased region" description="Polar residues" evidence="9">
    <location>
        <begin position="537"/>
        <end position="552"/>
    </location>
</feature>
<dbReference type="InterPro" id="IPR013783">
    <property type="entry name" value="Ig-like_fold"/>
</dbReference>
<dbReference type="InterPro" id="IPR003531">
    <property type="entry name" value="Hempt_rcpt_S_F1_CS"/>
</dbReference>
<dbReference type="GO" id="GO:0009897">
    <property type="term" value="C:external side of plasma membrane"/>
    <property type="evidence" value="ECO:0007669"/>
    <property type="project" value="TreeGrafter"/>
</dbReference>
<feature type="domain" description="Fibronectin type-III" evidence="12">
    <location>
        <begin position="336"/>
        <end position="432"/>
    </location>
</feature>
<evidence type="ECO:0000256" key="10">
    <source>
        <dbReference type="SAM" id="Phobius"/>
    </source>
</evidence>
<feature type="chain" id="PRO_5029635627" evidence="11">
    <location>
        <begin position="25"/>
        <end position="883"/>
    </location>
</feature>
<evidence type="ECO:0000256" key="3">
    <source>
        <dbReference type="ARBA" id="ARBA00022729"/>
    </source>
</evidence>
<feature type="region of interest" description="Disordered" evidence="9">
    <location>
        <begin position="216"/>
        <end position="237"/>
    </location>
</feature>
<dbReference type="EMBL" id="JACASF010000010">
    <property type="protein sequence ID" value="KAF6452085.1"/>
    <property type="molecule type" value="Genomic_DNA"/>
</dbReference>
<feature type="signal peptide" evidence="11">
    <location>
        <begin position="1"/>
        <end position="24"/>
    </location>
</feature>
<evidence type="ECO:0000313" key="14">
    <source>
        <dbReference type="Proteomes" id="UP000550707"/>
    </source>
</evidence>
<evidence type="ECO:0000256" key="1">
    <source>
        <dbReference type="ARBA" id="ARBA00004479"/>
    </source>
</evidence>
<keyword evidence="8" id="KW-0325">Glycoprotein</keyword>
<feature type="region of interest" description="Disordered" evidence="9">
    <location>
        <begin position="485"/>
        <end position="514"/>
    </location>
</feature>
<gene>
    <name evidence="13" type="ORF">HJG59_003402</name>
</gene>
<dbReference type="OrthoDB" id="8906725at2759"/>
<keyword evidence="7 13" id="KW-0675">Receptor</keyword>
<dbReference type="InParanoid" id="A0A7J8FX50"/>
<dbReference type="SUPFAM" id="SSF49265">
    <property type="entry name" value="Fibronectin type III"/>
    <property type="match status" value="4"/>
</dbReference>
<evidence type="ECO:0000256" key="9">
    <source>
        <dbReference type="SAM" id="MobiDB-lite"/>
    </source>
</evidence>
<comment type="caution">
    <text evidence="13">The sequence shown here is derived from an EMBL/GenBank/DDBJ whole genome shotgun (WGS) entry which is preliminary data.</text>
</comment>
<evidence type="ECO:0000256" key="6">
    <source>
        <dbReference type="ARBA" id="ARBA00023157"/>
    </source>
</evidence>
<keyword evidence="5 10" id="KW-0472">Membrane</keyword>
<feature type="region of interest" description="Disordered" evidence="9">
    <location>
        <begin position="637"/>
        <end position="689"/>
    </location>
</feature>
<evidence type="ECO:0000313" key="13">
    <source>
        <dbReference type="EMBL" id="KAF6452085.1"/>
    </source>
</evidence>
<protein>
    <submittedName>
        <fullName evidence="13">Colony stimulating factor 2 receptor subunit beta</fullName>
    </submittedName>
</protein>
<evidence type="ECO:0000259" key="12">
    <source>
        <dbReference type="PROSITE" id="PS50853"/>
    </source>
</evidence>
<keyword evidence="6" id="KW-1015">Disulfide bond</keyword>
<comment type="subcellular location">
    <subcellularLocation>
        <location evidence="1">Membrane</location>
        <topology evidence="1">Single-pass type I membrane protein</topology>
    </subcellularLocation>
</comment>
<evidence type="ECO:0000256" key="11">
    <source>
        <dbReference type="SAM" id="SignalP"/>
    </source>
</evidence>
<dbReference type="InterPro" id="IPR003961">
    <property type="entry name" value="FN3_dom"/>
</dbReference>
<feature type="region of interest" description="Disordered" evidence="9">
    <location>
        <begin position="731"/>
        <end position="750"/>
    </location>
</feature>
<keyword evidence="4 10" id="KW-1133">Transmembrane helix</keyword>
<dbReference type="GO" id="GO:0004896">
    <property type="term" value="F:cytokine receptor activity"/>
    <property type="evidence" value="ECO:0007669"/>
    <property type="project" value="InterPro"/>
</dbReference>
<dbReference type="Pfam" id="PF21460">
    <property type="entry name" value="IL3Rb_N"/>
    <property type="match status" value="1"/>
</dbReference>
<dbReference type="InterPro" id="IPR015321">
    <property type="entry name" value="TypeI_recpt_CBD"/>
</dbReference>
<dbReference type="PANTHER" id="PTHR23037">
    <property type="entry name" value="CYTOKINE RECEPTOR"/>
    <property type="match status" value="1"/>
</dbReference>
<feature type="compositionally biased region" description="Polar residues" evidence="9">
    <location>
        <begin position="485"/>
        <end position="494"/>
    </location>
</feature>
<dbReference type="Proteomes" id="UP000550707">
    <property type="component" value="Unassembled WGS sequence"/>
</dbReference>
<feature type="transmembrane region" description="Helical" evidence="10">
    <location>
        <begin position="439"/>
        <end position="464"/>
    </location>
</feature>
<dbReference type="PROSITE" id="PS01355">
    <property type="entry name" value="HEMATOPO_REC_S_F1"/>
    <property type="match status" value="1"/>
</dbReference>
<feature type="compositionally biased region" description="Basic and acidic residues" evidence="9">
    <location>
        <begin position="640"/>
        <end position="650"/>
    </location>
</feature>
<feature type="domain" description="Fibronectin type-III" evidence="12">
    <location>
        <begin position="134"/>
        <end position="237"/>
    </location>
</feature>
<feature type="region of interest" description="Disordered" evidence="9">
    <location>
        <begin position="755"/>
        <end position="779"/>
    </location>
</feature>
<feature type="compositionally biased region" description="Polar residues" evidence="9">
    <location>
        <begin position="562"/>
        <end position="574"/>
    </location>
</feature>
<dbReference type="PROSITE" id="PS50853">
    <property type="entry name" value="FN3"/>
    <property type="match status" value="2"/>
</dbReference>
<dbReference type="Pfam" id="PF09240">
    <property type="entry name" value="IL6Ra-bind"/>
    <property type="match status" value="1"/>
</dbReference>
<evidence type="ECO:0000256" key="2">
    <source>
        <dbReference type="ARBA" id="ARBA00022692"/>
    </source>
</evidence>
<reference evidence="13 14" key="1">
    <citation type="journal article" date="2020" name="Nature">
        <title>Six reference-quality genomes reveal evolution of bat adaptations.</title>
        <authorList>
            <person name="Jebb D."/>
            <person name="Huang Z."/>
            <person name="Pippel M."/>
            <person name="Hughes G.M."/>
            <person name="Lavrichenko K."/>
            <person name="Devanna P."/>
            <person name="Winkler S."/>
            <person name="Jermiin L.S."/>
            <person name="Skirmuntt E.C."/>
            <person name="Katzourakis A."/>
            <person name="Burkitt-Gray L."/>
            <person name="Ray D.A."/>
            <person name="Sullivan K.A.M."/>
            <person name="Roscito J.G."/>
            <person name="Kirilenko B.M."/>
            <person name="Davalos L.M."/>
            <person name="Corthals A.P."/>
            <person name="Power M.L."/>
            <person name="Jones G."/>
            <person name="Ransome R.D."/>
            <person name="Dechmann D.K.N."/>
            <person name="Locatelli A.G."/>
            <person name="Puechmaille S.J."/>
            <person name="Fedrigo O."/>
            <person name="Jarvis E.D."/>
            <person name="Hiller M."/>
            <person name="Vernes S.C."/>
            <person name="Myers E.W."/>
            <person name="Teeling E.C."/>
        </authorList>
    </citation>
    <scope>NUCLEOTIDE SEQUENCE [LARGE SCALE GENOMIC DNA]</scope>
    <source>
        <strain evidence="13">MMolMol1</strain>
        <tissue evidence="13">Muscle</tissue>
    </source>
</reference>